<reference evidence="3" key="1">
    <citation type="submission" date="2025-08" db="UniProtKB">
        <authorList>
            <consortium name="RefSeq"/>
        </authorList>
    </citation>
    <scope>IDENTIFICATION</scope>
    <source>
        <strain evidence="3">USDA-PBARC FA_bdor</strain>
        <tissue evidence="3">Whole organism</tissue>
    </source>
</reference>
<feature type="region of interest" description="Disordered" evidence="1">
    <location>
        <begin position="376"/>
        <end position="428"/>
    </location>
</feature>
<accession>A0A9R1TZB5</accession>
<name>A0A9R1TZB5_9HYME</name>
<keyword evidence="2" id="KW-1185">Reference proteome</keyword>
<feature type="compositionally biased region" description="Low complexity" evidence="1">
    <location>
        <begin position="403"/>
        <end position="421"/>
    </location>
</feature>
<dbReference type="AlphaFoldDB" id="A0A9R1TZB5"/>
<sequence length="476" mass="54628">MNKTAEDFQVCGKCKDHYARSVIRHHCRKCFDHDGKNQRVLMVQGRKIAAGVHPIASKDVRNKLYPYMNEDAVVKEIRYDELVMVYANQMAEKYGTQGQSYKQVRANLRLCGRFLIAIKQIDNRIKDFSDLFQPEFYDAVMRVVRVVTKYDEDTKLYGAPAVAFGYGTLLKKLAELLRNEYIKKKMSGKREEVDNFIKLLEVDYGISINRGVAETQAQNNRRKEVVLPPTEDIKKLHAFIKTERDKYYEKLTEKIPYVSWENLAKRTLLSFQIFNHRRPGEIERLFIEDFHSHLGLDHGSNQEAYDGLSEEGKKLSRKHSSACDLMREYSLKCGADAPETLRGTTLRKHIATKCIALNVTDGQVTDLANFTGQGLTPFEDESDDSSVKEHSIPRRKSNRARDNTGNGPSMSSSTTSNTSTGKQLWSDQERKTTLAAFGEELKLGRVPSGREMQEFIDKNSCMRARTVPQLRIWLWT</sequence>
<protein>
    <submittedName>
        <fullName evidence="3">Uncharacterized protein</fullName>
    </submittedName>
</protein>
<gene>
    <name evidence="3" type="primary">LOC105266010</name>
</gene>
<proteinExistence type="predicted"/>
<dbReference type="RefSeq" id="XP_011302189.1">
    <property type="nucleotide sequence ID" value="XM_011303887.1"/>
</dbReference>
<dbReference type="GeneID" id="105266010"/>
<dbReference type="OrthoDB" id="7701215at2759"/>
<evidence type="ECO:0000313" key="3">
    <source>
        <dbReference type="RefSeq" id="XP_011302189.1"/>
    </source>
</evidence>
<dbReference type="KEGG" id="fas:105266010"/>
<evidence type="ECO:0000256" key="1">
    <source>
        <dbReference type="SAM" id="MobiDB-lite"/>
    </source>
</evidence>
<dbReference type="PANTHER" id="PTHR33480">
    <property type="entry name" value="SET DOMAIN-CONTAINING PROTEIN-RELATED"/>
    <property type="match status" value="1"/>
</dbReference>
<evidence type="ECO:0000313" key="2">
    <source>
        <dbReference type="Proteomes" id="UP000694866"/>
    </source>
</evidence>
<dbReference type="Proteomes" id="UP000694866">
    <property type="component" value="Unplaced"/>
</dbReference>
<dbReference type="PANTHER" id="PTHR33480:SF1">
    <property type="entry name" value="TYR RECOMBINASE DOMAIN-CONTAINING PROTEIN"/>
    <property type="match status" value="1"/>
</dbReference>
<organism evidence="2 3">
    <name type="scientific">Fopius arisanus</name>
    <dbReference type="NCBI Taxonomy" id="64838"/>
    <lineage>
        <taxon>Eukaryota</taxon>
        <taxon>Metazoa</taxon>
        <taxon>Ecdysozoa</taxon>
        <taxon>Arthropoda</taxon>
        <taxon>Hexapoda</taxon>
        <taxon>Insecta</taxon>
        <taxon>Pterygota</taxon>
        <taxon>Neoptera</taxon>
        <taxon>Endopterygota</taxon>
        <taxon>Hymenoptera</taxon>
        <taxon>Apocrita</taxon>
        <taxon>Ichneumonoidea</taxon>
        <taxon>Braconidae</taxon>
        <taxon>Opiinae</taxon>
        <taxon>Fopius</taxon>
    </lineage>
</organism>